<proteinExistence type="predicted"/>
<evidence type="ECO:0000313" key="1">
    <source>
        <dbReference type="EMBL" id="KAH3851288.1"/>
    </source>
</evidence>
<accession>A0A9D4L3W7</accession>
<dbReference type="AlphaFoldDB" id="A0A9D4L3W7"/>
<sequence>MRVVQDAPLSSEDIVNPTANDLSKVQIGLTFPLIESEAQNEIIKRSHTLAMINEDFPSDLWTHVYTDGSATRAVEDRGAGILIRYPSGRKRNTLNGHRNEVQQLQS</sequence>
<comment type="caution">
    <text evidence="1">The sequence shown here is derived from an EMBL/GenBank/DDBJ whole genome shotgun (WGS) entry which is preliminary data.</text>
</comment>
<evidence type="ECO:0000313" key="2">
    <source>
        <dbReference type="Proteomes" id="UP000828390"/>
    </source>
</evidence>
<protein>
    <submittedName>
        <fullName evidence="1">Uncharacterized protein</fullName>
    </submittedName>
</protein>
<gene>
    <name evidence="1" type="ORF">DPMN_093768</name>
</gene>
<reference evidence="1" key="1">
    <citation type="journal article" date="2019" name="bioRxiv">
        <title>The Genome of the Zebra Mussel, Dreissena polymorpha: A Resource for Invasive Species Research.</title>
        <authorList>
            <person name="McCartney M.A."/>
            <person name="Auch B."/>
            <person name="Kono T."/>
            <person name="Mallez S."/>
            <person name="Zhang Y."/>
            <person name="Obille A."/>
            <person name="Becker A."/>
            <person name="Abrahante J.E."/>
            <person name="Garbe J."/>
            <person name="Badalamenti J.P."/>
            <person name="Herman A."/>
            <person name="Mangelson H."/>
            <person name="Liachko I."/>
            <person name="Sullivan S."/>
            <person name="Sone E.D."/>
            <person name="Koren S."/>
            <person name="Silverstein K.A.T."/>
            <person name="Beckman K.B."/>
            <person name="Gohl D.M."/>
        </authorList>
    </citation>
    <scope>NUCLEOTIDE SEQUENCE</scope>
    <source>
        <strain evidence="1">Duluth1</strain>
        <tissue evidence="1">Whole animal</tissue>
    </source>
</reference>
<organism evidence="1 2">
    <name type="scientific">Dreissena polymorpha</name>
    <name type="common">Zebra mussel</name>
    <name type="synonym">Mytilus polymorpha</name>
    <dbReference type="NCBI Taxonomy" id="45954"/>
    <lineage>
        <taxon>Eukaryota</taxon>
        <taxon>Metazoa</taxon>
        <taxon>Spiralia</taxon>
        <taxon>Lophotrochozoa</taxon>
        <taxon>Mollusca</taxon>
        <taxon>Bivalvia</taxon>
        <taxon>Autobranchia</taxon>
        <taxon>Heteroconchia</taxon>
        <taxon>Euheterodonta</taxon>
        <taxon>Imparidentia</taxon>
        <taxon>Neoheterodontei</taxon>
        <taxon>Myida</taxon>
        <taxon>Dreissenoidea</taxon>
        <taxon>Dreissenidae</taxon>
        <taxon>Dreissena</taxon>
    </lineage>
</organism>
<dbReference type="Proteomes" id="UP000828390">
    <property type="component" value="Unassembled WGS sequence"/>
</dbReference>
<dbReference type="EMBL" id="JAIWYP010000003">
    <property type="protein sequence ID" value="KAH3851288.1"/>
    <property type="molecule type" value="Genomic_DNA"/>
</dbReference>
<name>A0A9D4L3W7_DREPO</name>
<keyword evidence="2" id="KW-1185">Reference proteome</keyword>
<reference evidence="1" key="2">
    <citation type="submission" date="2020-11" db="EMBL/GenBank/DDBJ databases">
        <authorList>
            <person name="McCartney M.A."/>
            <person name="Auch B."/>
            <person name="Kono T."/>
            <person name="Mallez S."/>
            <person name="Becker A."/>
            <person name="Gohl D.M."/>
            <person name="Silverstein K.A.T."/>
            <person name="Koren S."/>
            <person name="Bechman K.B."/>
            <person name="Herman A."/>
            <person name="Abrahante J.E."/>
            <person name="Garbe J."/>
        </authorList>
    </citation>
    <scope>NUCLEOTIDE SEQUENCE</scope>
    <source>
        <strain evidence="1">Duluth1</strain>
        <tissue evidence="1">Whole animal</tissue>
    </source>
</reference>